<reference evidence="1" key="1">
    <citation type="submission" date="2023-05" db="EMBL/GenBank/DDBJ databases">
        <title>Development of a Genome-informed protocol for detection of Pseudomonas amygdali pv. morsprunorum using LAMP and PCR.</title>
        <authorList>
            <person name="Diaz D."/>
            <person name="Zamorano A."/>
            <person name="Garcia H."/>
            <person name="Ramos C."/>
            <person name="Cui W."/>
            <person name="Carreras C."/>
            <person name="Beltran M.F."/>
            <person name="Sagredo B."/>
            <person name="Pinto M."/>
            <person name="Fiore N."/>
        </authorList>
    </citation>
    <scope>NUCLEOTIDE SEQUENCE</scope>
    <source>
        <strain evidence="1">S2_Pam</strain>
    </source>
</reference>
<dbReference type="AlphaFoldDB" id="A0AB35R8Z4"/>
<evidence type="ECO:0000313" key="1">
    <source>
        <dbReference type="EMBL" id="MDT3242178.1"/>
    </source>
</evidence>
<organism evidence="1 2">
    <name type="scientific">Pseudomonas amygdali pv. morsprunorum</name>
    <dbReference type="NCBI Taxonomy" id="129138"/>
    <lineage>
        <taxon>Bacteria</taxon>
        <taxon>Pseudomonadati</taxon>
        <taxon>Pseudomonadota</taxon>
        <taxon>Gammaproteobacteria</taxon>
        <taxon>Pseudomonadales</taxon>
        <taxon>Pseudomonadaceae</taxon>
        <taxon>Pseudomonas</taxon>
        <taxon>Pseudomonas amygdali</taxon>
    </lineage>
</organism>
<protein>
    <submittedName>
        <fullName evidence="1">DUF6482 family protein</fullName>
    </submittedName>
</protein>
<comment type="caution">
    <text evidence="1">The sequence shown here is derived from an EMBL/GenBank/DDBJ whole genome shotgun (WGS) entry which is preliminary data.</text>
</comment>
<name>A0AB35R8Z4_PSEA0</name>
<evidence type="ECO:0000313" key="2">
    <source>
        <dbReference type="Proteomes" id="UP001254709"/>
    </source>
</evidence>
<dbReference type="EMBL" id="JASJMZ010000027">
    <property type="protein sequence ID" value="MDT3242178.1"/>
    <property type="molecule type" value="Genomic_DNA"/>
</dbReference>
<dbReference type="KEGG" id="pamg:BKM19_014020"/>
<gene>
    <name evidence="1" type="ORF">QNL30_16155</name>
</gene>
<dbReference type="Pfam" id="PF20090">
    <property type="entry name" value="DUF6482"/>
    <property type="match status" value="1"/>
</dbReference>
<dbReference type="RefSeq" id="WP_044319249.1">
    <property type="nucleotide sequence ID" value="NZ_CAWMUB010000087.1"/>
</dbReference>
<proteinExistence type="predicted"/>
<accession>A0AB35R8Z4</accession>
<dbReference type="Proteomes" id="UP001254709">
    <property type="component" value="Unassembled WGS sequence"/>
</dbReference>
<sequence length="103" mass="11236">MTLNIQDLTKHAKDKKVRELDLISIEGGSYVLHAQLEGKSVPVEDSTGKTLHVASVEEARKVLSSVSDVKLFLTQAVAHDEMVGLSSVQAESSRQEIPLRSSH</sequence>
<dbReference type="InterPro" id="IPR045508">
    <property type="entry name" value="DUF6482"/>
</dbReference>